<dbReference type="Pfam" id="PF20710">
    <property type="entry name" value="DUF6824"/>
    <property type="match status" value="1"/>
</dbReference>
<evidence type="ECO:0000313" key="3">
    <source>
        <dbReference type="EMBL" id="EJK77769.1"/>
    </source>
</evidence>
<proteinExistence type="predicted"/>
<reference evidence="3 4" key="1">
    <citation type="journal article" date="2012" name="Genome Biol.">
        <title>Genome and low-iron response of an oceanic diatom adapted to chronic iron limitation.</title>
        <authorList>
            <person name="Lommer M."/>
            <person name="Specht M."/>
            <person name="Roy A.S."/>
            <person name="Kraemer L."/>
            <person name="Andreson R."/>
            <person name="Gutowska M.A."/>
            <person name="Wolf J."/>
            <person name="Bergner S.V."/>
            <person name="Schilhabel M.B."/>
            <person name="Klostermeier U.C."/>
            <person name="Beiko R.G."/>
            <person name="Rosenstiel P."/>
            <person name="Hippler M."/>
            <person name="Laroche J."/>
        </authorList>
    </citation>
    <scope>NUCLEOTIDE SEQUENCE [LARGE SCALE GENOMIC DNA]</scope>
    <source>
        <strain evidence="3 4">CCMP1005</strain>
    </source>
</reference>
<feature type="compositionally biased region" description="Low complexity" evidence="1">
    <location>
        <begin position="156"/>
        <end position="166"/>
    </location>
</feature>
<organism evidence="3 4">
    <name type="scientific">Thalassiosira oceanica</name>
    <name type="common">Marine diatom</name>
    <dbReference type="NCBI Taxonomy" id="159749"/>
    <lineage>
        <taxon>Eukaryota</taxon>
        <taxon>Sar</taxon>
        <taxon>Stramenopiles</taxon>
        <taxon>Ochrophyta</taxon>
        <taxon>Bacillariophyta</taxon>
        <taxon>Coscinodiscophyceae</taxon>
        <taxon>Thalassiosirophycidae</taxon>
        <taxon>Thalassiosirales</taxon>
        <taxon>Thalassiosiraceae</taxon>
        <taxon>Thalassiosira</taxon>
    </lineage>
</organism>
<gene>
    <name evidence="3" type="ORF">THAOC_00379</name>
</gene>
<feature type="domain" description="DUF6824" evidence="2">
    <location>
        <begin position="13"/>
        <end position="110"/>
    </location>
</feature>
<keyword evidence="4" id="KW-1185">Reference proteome</keyword>
<dbReference type="InterPro" id="IPR049227">
    <property type="entry name" value="DUF6824"/>
</dbReference>
<feature type="region of interest" description="Disordered" evidence="1">
    <location>
        <begin position="139"/>
        <end position="168"/>
    </location>
</feature>
<name>K3W4D9_THAOC</name>
<dbReference type="AlphaFoldDB" id="K3W4D9"/>
<evidence type="ECO:0000259" key="2">
    <source>
        <dbReference type="Pfam" id="PF20710"/>
    </source>
</evidence>
<dbReference type="EMBL" id="AGNL01000440">
    <property type="protein sequence ID" value="EJK77769.1"/>
    <property type="molecule type" value="Genomic_DNA"/>
</dbReference>
<dbReference type="OrthoDB" id="47068at2759"/>
<sequence length="274" mass="30425">MVVEPITSIRENDIVLGRKGFALKHRGNQAYRKLVNLNKELYATCQKCKKIRITKSIVATMRVNGGRFLQRIDGKTSMTPDEVDDNGDPVVYFDIGDKKAIEKTSQALREGQPKLLQRIAARRQREAAQTAFAQLQTQQQNYLPSSEPQSPVFGHSSSSPTNSSLSATNFASIPPLRLERRRRGLIEPMPLGLSDPFNEPIEPMPLGRSNGLSSLSLANQSMPPLPPSTIPRSGAREVTPASTIKVRVSPPTDLLQQFETNDLLMALIDRLQQR</sequence>
<evidence type="ECO:0000256" key="1">
    <source>
        <dbReference type="SAM" id="MobiDB-lite"/>
    </source>
</evidence>
<comment type="caution">
    <text evidence="3">The sequence shown here is derived from an EMBL/GenBank/DDBJ whole genome shotgun (WGS) entry which is preliminary data.</text>
</comment>
<dbReference type="eggNOG" id="ENOG502SQQZ">
    <property type="taxonomic scope" value="Eukaryota"/>
</dbReference>
<accession>K3W4D9</accession>
<protein>
    <recommendedName>
        <fullName evidence="2">DUF6824 domain-containing protein</fullName>
    </recommendedName>
</protein>
<evidence type="ECO:0000313" key="4">
    <source>
        <dbReference type="Proteomes" id="UP000266841"/>
    </source>
</evidence>
<dbReference type="Proteomes" id="UP000266841">
    <property type="component" value="Unassembled WGS sequence"/>
</dbReference>